<evidence type="ECO:0000256" key="1">
    <source>
        <dbReference type="ARBA" id="ARBA00004651"/>
    </source>
</evidence>
<keyword evidence="4 6" id="KW-1133">Transmembrane helix</keyword>
<feature type="transmembrane region" description="Helical" evidence="6">
    <location>
        <begin position="433"/>
        <end position="453"/>
    </location>
</feature>
<feature type="transmembrane region" description="Helical" evidence="6">
    <location>
        <begin position="20"/>
        <end position="42"/>
    </location>
</feature>
<evidence type="ECO:0000256" key="6">
    <source>
        <dbReference type="SAM" id="Phobius"/>
    </source>
</evidence>
<evidence type="ECO:0000256" key="3">
    <source>
        <dbReference type="ARBA" id="ARBA00022692"/>
    </source>
</evidence>
<dbReference type="CDD" id="cd13124">
    <property type="entry name" value="MATE_SpoVB_like"/>
    <property type="match status" value="1"/>
</dbReference>
<feature type="transmembrane region" description="Helical" evidence="6">
    <location>
        <begin position="503"/>
        <end position="522"/>
    </location>
</feature>
<name>A0A917LHD2_9BACL</name>
<feature type="transmembrane region" description="Helical" evidence="6">
    <location>
        <begin position="375"/>
        <end position="397"/>
    </location>
</feature>
<gene>
    <name evidence="7" type="ORF">GCM10010916_46540</name>
</gene>
<feature type="transmembrane region" description="Helical" evidence="6">
    <location>
        <begin position="62"/>
        <end position="82"/>
    </location>
</feature>
<dbReference type="EMBL" id="BMGR01000021">
    <property type="protein sequence ID" value="GGG24729.1"/>
    <property type="molecule type" value="Genomic_DNA"/>
</dbReference>
<protein>
    <submittedName>
        <fullName evidence="7">Sugar transporter</fullName>
    </submittedName>
</protein>
<evidence type="ECO:0000313" key="7">
    <source>
        <dbReference type="EMBL" id="GGG24729.1"/>
    </source>
</evidence>
<keyword evidence="5 6" id="KW-0472">Membrane</keyword>
<evidence type="ECO:0000313" key="8">
    <source>
        <dbReference type="Proteomes" id="UP000644756"/>
    </source>
</evidence>
<dbReference type="Proteomes" id="UP000644756">
    <property type="component" value="Unassembled WGS sequence"/>
</dbReference>
<keyword evidence="2" id="KW-1003">Cell membrane</keyword>
<feature type="transmembrane region" description="Helical" evidence="6">
    <location>
        <begin position="465"/>
        <end position="483"/>
    </location>
</feature>
<evidence type="ECO:0000256" key="2">
    <source>
        <dbReference type="ARBA" id="ARBA00022475"/>
    </source>
</evidence>
<dbReference type="Pfam" id="PF01943">
    <property type="entry name" value="Polysacc_synt"/>
    <property type="match status" value="1"/>
</dbReference>
<keyword evidence="3 6" id="KW-0812">Transmembrane</keyword>
<comment type="caution">
    <text evidence="7">The sequence shown here is derived from an EMBL/GenBank/DDBJ whole genome shotgun (WGS) entry which is preliminary data.</text>
</comment>
<feature type="transmembrane region" description="Helical" evidence="6">
    <location>
        <begin position="173"/>
        <end position="192"/>
    </location>
</feature>
<reference evidence="7" key="2">
    <citation type="submission" date="2020-09" db="EMBL/GenBank/DDBJ databases">
        <authorList>
            <person name="Sun Q."/>
            <person name="Zhou Y."/>
        </authorList>
    </citation>
    <scope>NUCLEOTIDE SEQUENCE</scope>
    <source>
        <strain evidence="7">CGMCC 1.12987</strain>
    </source>
</reference>
<feature type="transmembrane region" description="Helical" evidence="6">
    <location>
        <begin position="198"/>
        <end position="220"/>
    </location>
</feature>
<dbReference type="AlphaFoldDB" id="A0A917LHD2"/>
<dbReference type="InterPro" id="IPR050833">
    <property type="entry name" value="Poly_Biosynth_Transport"/>
</dbReference>
<organism evidence="7 8">
    <name type="scientific">Paenibacillus abyssi</name>
    <dbReference type="NCBI Taxonomy" id="1340531"/>
    <lineage>
        <taxon>Bacteria</taxon>
        <taxon>Bacillati</taxon>
        <taxon>Bacillota</taxon>
        <taxon>Bacilli</taxon>
        <taxon>Bacillales</taxon>
        <taxon>Paenibacillaceae</taxon>
        <taxon>Paenibacillus</taxon>
    </lineage>
</organism>
<evidence type="ECO:0000256" key="5">
    <source>
        <dbReference type="ARBA" id="ARBA00023136"/>
    </source>
</evidence>
<evidence type="ECO:0000256" key="4">
    <source>
        <dbReference type="ARBA" id="ARBA00022989"/>
    </source>
</evidence>
<dbReference type="GO" id="GO:0005886">
    <property type="term" value="C:plasma membrane"/>
    <property type="evidence" value="ECO:0007669"/>
    <property type="project" value="UniProtKB-SubCell"/>
</dbReference>
<keyword evidence="8" id="KW-1185">Reference proteome</keyword>
<accession>A0A917LHD2</accession>
<proteinExistence type="predicted"/>
<feature type="transmembrane region" description="Helical" evidence="6">
    <location>
        <begin position="254"/>
        <end position="274"/>
    </location>
</feature>
<comment type="subcellular location">
    <subcellularLocation>
        <location evidence="1">Cell membrane</location>
        <topology evidence="1">Multi-pass membrane protein</topology>
    </subcellularLocation>
</comment>
<feature type="transmembrane region" description="Helical" evidence="6">
    <location>
        <begin position="132"/>
        <end position="152"/>
    </location>
</feature>
<dbReference type="PIRSF" id="PIRSF038958">
    <property type="entry name" value="PG_synth_SpoVB"/>
    <property type="match status" value="1"/>
</dbReference>
<dbReference type="PANTHER" id="PTHR30250:SF29">
    <property type="entry name" value="POLYSACCHARIDE BIOSYNTHESIS PROTEIN C-TERMINAL DOMAIN-CONTAINING PROTEIN"/>
    <property type="match status" value="1"/>
</dbReference>
<keyword evidence="7" id="KW-0762">Sugar transport</keyword>
<feature type="transmembrane region" description="Helical" evidence="6">
    <location>
        <begin position="303"/>
        <end position="324"/>
    </location>
</feature>
<dbReference type="InterPro" id="IPR002797">
    <property type="entry name" value="Polysacc_synth"/>
</dbReference>
<dbReference type="PANTHER" id="PTHR30250">
    <property type="entry name" value="PST FAMILY PREDICTED COLANIC ACID TRANSPORTER"/>
    <property type="match status" value="1"/>
</dbReference>
<sequence>MQESDMGEIKREAGKETSWLRGAMVLGVSALFSKVLGTIQKIPLQNVAGDRVFGIYNAVYPFYQLLLFLATSGIPVAVSLLVAQRMEADDQEGMRRVLRTGMLLLGLTGAASFVLMWTGAELAADWIGDRDTAAAIRMAALALWFVPVTGALRGYFQGQQQMVPSAVSQIAEQTFRVAAMLVLLMVGMSAGWPQSHVAAGAMAGSAAGGAAGLLVMLVFWRRSDKLGRTKADPCGGKGPAQHSDRRLLRNMAKLALPVALGSVAVPIVGLVDAVTVPRLLRPGSAAEADVMTLFGLYSRGQPLVQLVVMVAGAAAAALVPALAVARARGDMASLSQRTELALRFAWWIGAAAAVGLVLLAESINVMLYADNEQTLTFMLIGCTATAGTLNAVTAALLQGHGAVRLPVAILLFAALLKVALNAALVPAHGIVGAAYAGIAAFSAAALLGVAATCRAAGVRLPARRYAACSGLALACMAAALMLAERGTAALLGPLSLPPRAAATVLALTGAAVGAAVFAAALLRCGGISARELRALPGGAALAARLRRWRLLPADE</sequence>
<reference evidence="7" key="1">
    <citation type="journal article" date="2014" name="Int. J. Syst. Evol. Microbiol.">
        <title>Complete genome sequence of Corynebacterium casei LMG S-19264T (=DSM 44701T), isolated from a smear-ripened cheese.</title>
        <authorList>
            <consortium name="US DOE Joint Genome Institute (JGI-PGF)"/>
            <person name="Walter F."/>
            <person name="Albersmeier A."/>
            <person name="Kalinowski J."/>
            <person name="Ruckert C."/>
        </authorList>
    </citation>
    <scope>NUCLEOTIDE SEQUENCE</scope>
    <source>
        <strain evidence="7">CGMCC 1.12987</strain>
    </source>
</reference>
<feature type="transmembrane region" description="Helical" evidence="6">
    <location>
        <begin position="344"/>
        <end position="369"/>
    </location>
</feature>
<keyword evidence="7" id="KW-0813">Transport</keyword>
<feature type="transmembrane region" description="Helical" evidence="6">
    <location>
        <begin position="409"/>
        <end position="427"/>
    </location>
</feature>
<dbReference type="InterPro" id="IPR024923">
    <property type="entry name" value="PG_synth_SpoVB"/>
</dbReference>
<feature type="transmembrane region" description="Helical" evidence="6">
    <location>
        <begin position="102"/>
        <end position="120"/>
    </location>
</feature>